<evidence type="ECO:0000313" key="3">
    <source>
        <dbReference type="EMBL" id="KUI73249.1"/>
    </source>
</evidence>
<organism evidence="3 4">
    <name type="scientific">Cytospora mali</name>
    <name type="common">Apple Valsa canker fungus</name>
    <name type="synonym">Valsa mali</name>
    <dbReference type="NCBI Taxonomy" id="578113"/>
    <lineage>
        <taxon>Eukaryota</taxon>
        <taxon>Fungi</taxon>
        <taxon>Dikarya</taxon>
        <taxon>Ascomycota</taxon>
        <taxon>Pezizomycotina</taxon>
        <taxon>Sordariomycetes</taxon>
        <taxon>Sordariomycetidae</taxon>
        <taxon>Diaporthales</taxon>
        <taxon>Cytosporaceae</taxon>
        <taxon>Cytospora</taxon>
    </lineage>
</organism>
<keyword evidence="2" id="KW-0472">Membrane</keyword>
<dbReference type="OrthoDB" id="2956246at2759"/>
<dbReference type="EMBL" id="CM003107">
    <property type="protein sequence ID" value="KUI73249.1"/>
    <property type="molecule type" value="Genomic_DNA"/>
</dbReference>
<feature type="transmembrane region" description="Helical" evidence="2">
    <location>
        <begin position="152"/>
        <end position="173"/>
    </location>
</feature>
<dbReference type="Proteomes" id="UP000078559">
    <property type="component" value="Chromosome 10"/>
</dbReference>
<feature type="transmembrane region" description="Helical" evidence="2">
    <location>
        <begin position="179"/>
        <end position="198"/>
    </location>
</feature>
<feature type="compositionally biased region" description="Basic and acidic residues" evidence="1">
    <location>
        <begin position="370"/>
        <end position="380"/>
    </location>
</feature>
<keyword evidence="2" id="KW-1133">Transmembrane helix</keyword>
<dbReference type="AlphaFoldDB" id="A0A194W9W7"/>
<proteinExistence type="predicted"/>
<feature type="compositionally biased region" description="Polar residues" evidence="1">
    <location>
        <begin position="381"/>
        <end position="393"/>
    </location>
</feature>
<evidence type="ECO:0000256" key="2">
    <source>
        <dbReference type="SAM" id="Phobius"/>
    </source>
</evidence>
<evidence type="ECO:0000313" key="4">
    <source>
        <dbReference type="Proteomes" id="UP000078559"/>
    </source>
</evidence>
<reference evidence="3" key="1">
    <citation type="submission" date="2014-12" db="EMBL/GenBank/DDBJ databases">
        <title>Genome Sequence of Valsa Canker Pathogens Uncovers a Specific Adaption of Colonization on Woody Bark.</title>
        <authorList>
            <person name="Yin Z."/>
            <person name="Liu H."/>
            <person name="Gao X."/>
            <person name="Li Z."/>
            <person name="Song N."/>
            <person name="Ke X."/>
            <person name="Dai Q."/>
            <person name="Wu Y."/>
            <person name="Sun Y."/>
            <person name="Xu J.-R."/>
            <person name="Kang Z.K."/>
            <person name="Wang L."/>
            <person name="Huang L."/>
        </authorList>
    </citation>
    <scope>NUCLEOTIDE SEQUENCE [LARGE SCALE GENOMIC DNA]</scope>
    <source>
        <strain evidence="3">03-8</strain>
    </source>
</reference>
<gene>
    <name evidence="3" type="ORF">VM1G_08724</name>
</gene>
<name>A0A194W9W7_CYTMA</name>
<keyword evidence="2" id="KW-0812">Transmembrane</keyword>
<sequence length="448" mass="47817">MESYSHPKTLIKGWNNDPIPNFSLSASGLIILADLSTVARRTALRGGSSWLDFLLLVPGLHYQQAADELAHGETAALSAIEVLRDGRPVSHRIVNSAVVSYILRSAREGTTVVLDVGEIPVRSRAWRARGPRADVYAMKGGGRRRDLPDLGWAAHLLYLASPVLTCVAAVLIIMLGDFWALAFLIGLMISRILNIFVIKQRSRAKPQILPPPFSQPIQPSATARITQYVIDIDPATTVILRGLSTDLQALTTTVWLRPKTHVEGYLEATAKVLVYLVAACSGNATQAGNLILLVLVLVSAGLLALSNAQVKSLMNGGRVVAPSPVDGFTGGAAAAAGGGGGGGGGRRRQVRGGMRGDRGGGRVPGGNAAYRRDAVRRESTETWPGSSDLSSLNGMEDSAEKGEAGDVMRRPPFISDDAVDYRVHIDTRLGTLDVVARRDRDQHTPGMF</sequence>
<evidence type="ECO:0000256" key="1">
    <source>
        <dbReference type="SAM" id="MobiDB-lite"/>
    </source>
</evidence>
<feature type="region of interest" description="Disordered" evidence="1">
    <location>
        <begin position="334"/>
        <end position="411"/>
    </location>
</feature>
<feature type="transmembrane region" description="Helical" evidence="2">
    <location>
        <begin position="290"/>
        <end position="308"/>
    </location>
</feature>
<feature type="compositionally biased region" description="Basic and acidic residues" evidence="1">
    <location>
        <begin position="398"/>
        <end position="409"/>
    </location>
</feature>
<protein>
    <submittedName>
        <fullName evidence="3">Uncharacterized protein</fullName>
    </submittedName>
</protein>
<accession>A0A194W9W7</accession>
<keyword evidence="4" id="KW-1185">Reference proteome</keyword>